<dbReference type="Gene3D" id="1.10.510.10">
    <property type="entry name" value="Transferase(Phosphotransferase) domain 1"/>
    <property type="match status" value="1"/>
</dbReference>
<evidence type="ECO:0000256" key="1">
    <source>
        <dbReference type="SAM" id="MobiDB-lite"/>
    </source>
</evidence>
<keyword evidence="2" id="KW-1133">Transmembrane helix</keyword>
<dbReference type="SUPFAM" id="SSF56112">
    <property type="entry name" value="Protein kinase-like (PK-like)"/>
    <property type="match status" value="1"/>
</dbReference>
<protein>
    <recommendedName>
        <fullName evidence="3">Protein kinase domain-containing protein</fullName>
    </recommendedName>
</protein>
<evidence type="ECO:0000313" key="4">
    <source>
        <dbReference type="EMBL" id="MDC2959471.1"/>
    </source>
</evidence>
<keyword evidence="2" id="KW-0472">Membrane</keyword>
<dbReference type="InterPro" id="IPR011009">
    <property type="entry name" value="Kinase-like_dom_sf"/>
</dbReference>
<evidence type="ECO:0000256" key="2">
    <source>
        <dbReference type="SAM" id="Phobius"/>
    </source>
</evidence>
<dbReference type="Proteomes" id="UP001221328">
    <property type="component" value="Unassembled WGS sequence"/>
</dbReference>
<dbReference type="InterPro" id="IPR000719">
    <property type="entry name" value="Prot_kinase_dom"/>
</dbReference>
<reference evidence="4 5" key="1">
    <citation type="journal article" date="2015" name="Int. J. Syst. Evol. Microbiol.">
        <title>Streptomyces gilvifuscus sp. nov., an actinomycete that produces antibacterial compounds isolated from soil.</title>
        <authorList>
            <person name="Nguyen T.M."/>
            <person name="Kim J."/>
        </authorList>
    </citation>
    <scope>NUCLEOTIDE SEQUENCE [LARGE SCALE GENOMIC DNA]</scope>
    <source>
        <strain evidence="4 5">T113</strain>
    </source>
</reference>
<proteinExistence type="predicted"/>
<dbReference type="RefSeq" id="WP_272177882.1">
    <property type="nucleotide sequence ID" value="NZ_JAQOSK010000017.1"/>
</dbReference>
<dbReference type="PROSITE" id="PS50011">
    <property type="entry name" value="PROTEIN_KINASE_DOM"/>
    <property type="match status" value="1"/>
</dbReference>
<evidence type="ECO:0000313" key="5">
    <source>
        <dbReference type="Proteomes" id="UP001221328"/>
    </source>
</evidence>
<feature type="region of interest" description="Disordered" evidence="1">
    <location>
        <begin position="177"/>
        <end position="199"/>
    </location>
</feature>
<comment type="caution">
    <text evidence="4">The sequence shown here is derived from an EMBL/GenBank/DDBJ whole genome shotgun (WGS) entry which is preliminary data.</text>
</comment>
<feature type="domain" description="Protein kinase" evidence="3">
    <location>
        <begin position="12"/>
        <end position="320"/>
    </location>
</feature>
<dbReference type="PANTHER" id="PTHR44329">
    <property type="entry name" value="SERINE/THREONINE-PROTEIN KINASE TNNI3K-RELATED"/>
    <property type="match status" value="1"/>
</dbReference>
<dbReference type="InterPro" id="IPR051681">
    <property type="entry name" value="Ser/Thr_Kinases-Pseudokinases"/>
</dbReference>
<name>A0ABT5G4E0_9ACTN</name>
<dbReference type="EMBL" id="JAQOSK010000017">
    <property type="protein sequence ID" value="MDC2959471.1"/>
    <property type="molecule type" value="Genomic_DNA"/>
</dbReference>
<accession>A0ABT5G4E0</accession>
<keyword evidence="2" id="KW-0812">Transmembrane</keyword>
<keyword evidence="5" id="KW-1185">Reference proteome</keyword>
<sequence length="406" mass="43957">MSEVFVDGERTPLEQEPLASGGQATVYAISGQPQRVVKIYHDPPGEDQRRRLSSMIRMRPLADRATDGSQAPELAWPTALAKDTDGTTVGYVMRRFAQPDHVPLAALFDQRTRASLFRPELNWGFLLGVAWNLAYLTVRLHSEDIVVGDFSARNIVVDQGGFVTFLDCDSMSFDDPGGGPRFRSQMHTPAYSAPERQEGAPASQASDSFALAICAFQLLTGGTHPFGGYPKDLGSVSISIGSRIAEGTSYVTQPQRVIMPRGTVTPEILPPALRALVERTFGRSPSDPTLRPTPAEWFEALETTRNETASCAARTQHTYAAHLDACPWCARVERQEADLFESVPAASVPTRTPTTSPRTTVTVDSTVATAPLPQPPEPPQPSSWGAVPVAVLIALFVIAVLLLGLH</sequence>
<evidence type="ECO:0000259" key="3">
    <source>
        <dbReference type="PROSITE" id="PS50011"/>
    </source>
</evidence>
<feature type="transmembrane region" description="Helical" evidence="2">
    <location>
        <begin position="384"/>
        <end position="405"/>
    </location>
</feature>
<gene>
    <name evidence="4" type="ORF">PO587_34100</name>
</gene>
<organism evidence="4 5">
    <name type="scientific">Streptomyces gilvifuscus</name>
    <dbReference type="NCBI Taxonomy" id="1550617"/>
    <lineage>
        <taxon>Bacteria</taxon>
        <taxon>Bacillati</taxon>
        <taxon>Actinomycetota</taxon>
        <taxon>Actinomycetes</taxon>
        <taxon>Kitasatosporales</taxon>
        <taxon>Streptomycetaceae</taxon>
        <taxon>Streptomyces</taxon>
    </lineage>
</organism>